<accession>A0A0W0GCW4</accession>
<name>A0A0W0GCW4_MONRR</name>
<comment type="caution">
    <text evidence="1">The sequence shown here is derived from an EMBL/GenBank/DDBJ whole genome shotgun (WGS) entry which is preliminary data.</text>
</comment>
<organism evidence="1 2">
    <name type="scientific">Moniliophthora roreri</name>
    <name type="common">Frosty pod rot fungus</name>
    <name type="synonym">Monilia roreri</name>
    <dbReference type="NCBI Taxonomy" id="221103"/>
    <lineage>
        <taxon>Eukaryota</taxon>
        <taxon>Fungi</taxon>
        <taxon>Dikarya</taxon>
        <taxon>Basidiomycota</taxon>
        <taxon>Agaricomycotina</taxon>
        <taxon>Agaricomycetes</taxon>
        <taxon>Agaricomycetidae</taxon>
        <taxon>Agaricales</taxon>
        <taxon>Marasmiineae</taxon>
        <taxon>Marasmiaceae</taxon>
        <taxon>Moniliophthora</taxon>
    </lineage>
</organism>
<dbReference type="AlphaFoldDB" id="A0A0W0GCW4"/>
<evidence type="ECO:0000313" key="1">
    <source>
        <dbReference type="EMBL" id="KTB46371.1"/>
    </source>
</evidence>
<dbReference type="Proteomes" id="UP000054988">
    <property type="component" value="Unassembled WGS sequence"/>
</dbReference>
<evidence type="ECO:0000313" key="2">
    <source>
        <dbReference type="Proteomes" id="UP000054988"/>
    </source>
</evidence>
<reference evidence="1 2" key="1">
    <citation type="submission" date="2015-12" db="EMBL/GenBank/DDBJ databases">
        <title>Draft genome sequence of Moniliophthora roreri, the causal agent of frosty pod rot of cacao.</title>
        <authorList>
            <person name="Aime M.C."/>
            <person name="Diaz-Valderrama J.R."/>
            <person name="Kijpornyongpan T."/>
            <person name="Phillips-Mora W."/>
        </authorList>
    </citation>
    <scope>NUCLEOTIDE SEQUENCE [LARGE SCALE GENOMIC DNA]</scope>
    <source>
        <strain evidence="1 2">MCA 2952</strain>
    </source>
</reference>
<dbReference type="EMBL" id="LATX01000383">
    <property type="protein sequence ID" value="KTB46371.1"/>
    <property type="molecule type" value="Genomic_DNA"/>
</dbReference>
<proteinExistence type="predicted"/>
<protein>
    <submittedName>
        <fullName evidence="1">Uncharacterized protein</fullName>
    </submittedName>
</protein>
<gene>
    <name evidence="1" type="ORF">WG66_1052</name>
</gene>
<sequence length="551" mass="64153">MDFSNASDFSIDGNATFNVVRRDQYNHLNQTFNAEVVHVHSQSRQGSERNELDEFRYIIRGDIHQTRSWMTEREKKSFVRSRRRQDTREDDTQLHISIAKIHGMHQDSLFTVVSYHGTRAHSLWKRDFLEFSRTQNPDALQLFGINRSSIPSLIFYDEMIPIGHVYREGMFWVEIFLDHLIHHSHWSSNTIWLDQSRGRICTGPQGLRVPYQINWAPVQLQTTIPTTLDMLREDVSLRFFNLHGGPLLDKEIISRAVHTLFKYLPFSDVFPGMKERCSPAEGNVDQWPRYLRSVRQPLFPCYLPSEAIEFMMEVSFDTVYTYSEGTPRAIARYPIKETAWTSYSRALKDTVAILESGLTRFTVDSEEARTSRILLSWSTTNFSLAEAWCLQGSGKLSKDELDHSFTIDPPIFELESPGLINIPQTNETIYLFVYPLPCYSMSTIDNFMDPAYRTHFWSFDESGLSEITHDFGALRRDLVGILKLRTWPAYAHEALRKWQVTRGRDPSTGKFAKELGYEKFELVEEKSRVEESFWAKFWTASTELEISAFAF</sequence>